<protein>
    <submittedName>
        <fullName evidence="1">Uncharacterized protein</fullName>
    </submittedName>
</protein>
<dbReference type="Proteomes" id="UP000244722">
    <property type="component" value="Unassembled WGS sequence"/>
</dbReference>
<evidence type="ECO:0000313" key="2">
    <source>
        <dbReference type="Proteomes" id="UP000244722"/>
    </source>
</evidence>
<sequence length="197" mass="21224">MGPAQPNWALAIQRPDRGQDLASVSRGPRLVPWGPSITPLVKEGDNILSLVDYDQHGNRLRLPVGLGNLPLDLDKDGWHSVLGTWNDTTNNPQTANEAVQVNPENDIAIPLASLSPPRNARPLSQAYHATIISAQATVALILAPKAELPARPRIVPGLEFSRQSKHSTDTTAQSTTMTVWIVQLRGVCVLELGGSSE</sequence>
<proteinExistence type="predicted"/>
<name>A0A2T6ZX70_TUBBO</name>
<keyword evidence="2" id="KW-1185">Reference proteome</keyword>
<organism evidence="1 2">
    <name type="scientific">Tuber borchii</name>
    <name type="common">White truffle</name>
    <dbReference type="NCBI Taxonomy" id="42251"/>
    <lineage>
        <taxon>Eukaryota</taxon>
        <taxon>Fungi</taxon>
        <taxon>Dikarya</taxon>
        <taxon>Ascomycota</taxon>
        <taxon>Pezizomycotina</taxon>
        <taxon>Pezizomycetes</taxon>
        <taxon>Pezizales</taxon>
        <taxon>Tuberaceae</taxon>
        <taxon>Tuber</taxon>
    </lineage>
</organism>
<dbReference type="OrthoDB" id="10519262at2759"/>
<reference evidence="1 2" key="1">
    <citation type="submission" date="2017-04" db="EMBL/GenBank/DDBJ databases">
        <title>Draft genome sequence of Tuber borchii Vittad., a whitish edible truffle.</title>
        <authorList>
            <consortium name="DOE Joint Genome Institute"/>
            <person name="Murat C."/>
            <person name="Kuo A."/>
            <person name="Barry K.W."/>
            <person name="Clum A."/>
            <person name="Dockter R.B."/>
            <person name="Fauchery L."/>
            <person name="Iotti M."/>
            <person name="Kohler A."/>
            <person name="Labutti K."/>
            <person name="Lindquist E.A."/>
            <person name="Lipzen A."/>
            <person name="Ohm R.A."/>
            <person name="Wang M."/>
            <person name="Grigoriev I.V."/>
            <person name="Zambonelli A."/>
            <person name="Martin F.M."/>
        </authorList>
    </citation>
    <scope>NUCLEOTIDE SEQUENCE [LARGE SCALE GENOMIC DNA]</scope>
    <source>
        <strain evidence="1 2">Tbo3840</strain>
    </source>
</reference>
<gene>
    <name evidence="1" type="ORF">B9Z19DRAFT_1107320</name>
</gene>
<comment type="caution">
    <text evidence="1">The sequence shown here is derived from an EMBL/GenBank/DDBJ whole genome shotgun (WGS) entry which is preliminary data.</text>
</comment>
<dbReference type="EMBL" id="NESQ01000074">
    <property type="protein sequence ID" value="PUU80025.1"/>
    <property type="molecule type" value="Genomic_DNA"/>
</dbReference>
<evidence type="ECO:0000313" key="1">
    <source>
        <dbReference type="EMBL" id="PUU80025.1"/>
    </source>
</evidence>
<accession>A0A2T6ZX70</accession>
<dbReference type="AlphaFoldDB" id="A0A2T6ZX70"/>